<dbReference type="AlphaFoldDB" id="A0A665UWK7"/>
<dbReference type="PANTHER" id="PTHR12080:SF80">
    <property type="entry name" value="IMMUNOGLOBULIN V-SET DOMAIN-CONTAINING PROTEIN"/>
    <property type="match status" value="1"/>
</dbReference>
<reference evidence="5" key="1">
    <citation type="submission" date="2021-04" db="EMBL/GenBank/DDBJ databases">
        <authorList>
            <consortium name="Wellcome Sanger Institute Data Sharing"/>
        </authorList>
    </citation>
    <scope>NUCLEOTIDE SEQUENCE [LARGE SCALE GENOMIC DNA]</scope>
</reference>
<dbReference type="InterPro" id="IPR015631">
    <property type="entry name" value="CD2/SLAM_rcpt"/>
</dbReference>
<dbReference type="Ensembl" id="ENSENLT00000024485.1">
    <property type="protein sequence ID" value="ENSENLP00000023704.1"/>
    <property type="gene ID" value="ENSENLG00000010698.1"/>
</dbReference>
<protein>
    <recommendedName>
        <fullName evidence="7">Immunoglobulin subtype domain-containing protein</fullName>
    </recommendedName>
</protein>
<organism evidence="5 6">
    <name type="scientific">Echeneis naucrates</name>
    <name type="common">Live sharksucker</name>
    <dbReference type="NCBI Taxonomy" id="173247"/>
    <lineage>
        <taxon>Eukaryota</taxon>
        <taxon>Metazoa</taxon>
        <taxon>Chordata</taxon>
        <taxon>Craniata</taxon>
        <taxon>Vertebrata</taxon>
        <taxon>Euteleostomi</taxon>
        <taxon>Actinopterygii</taxon>
        <taxon>Neopterygii</taxon>
        <taxon>Teleostei</taxon>
        <taxon>Neoteleostei</taxon>
        <taxon>Acanthomorphata</taxon>
        <taxon>Carangaria</taxon>
        <taxon>Carangiformes</taxon>
        <taxon>Echeneidae</taxon>
        <taxon>Echeneis</taxon>
    </lineage>
</organism>
<keyword evidence="3" id="KW-0472">Membrane</keyword>
<accession>A0A665UWK7</accession>
<evidence type="ECO:0008006" key="7">
    <source>
        <dbReference type="Google" id="ProtNLM"/>
    </source>
</evidence>
<dbReference type="InParanoid" id="A0A665UWK7"/>
<proteinExistence type="predicted"/>
<keyword evidence="2" id="KW-0732">Signal</keyword>
<dbReference type="Gene3D" id="2.60.40.10">
    <property type="entry name" value="Immunoglobulins"/>
    <property type="match status" value="1"/>
</dbReference>
<dbReference type="InterPro" id="IPR036179">
    <property type="entry name" value="Ig-like_dom_sf"/>
</dbReference>
<evidence type="ECO:0000256" key="4">
    <source>
        <dbReference type="ARBA" id="ARBA00023180"/>
    </source>
</evidence>
<dbReference type="SUPFAM" id="SSF48726">
    <property type="entry name" value="Immunoglobulin"/>
    <property type="match status" value="1"/>
</dbReference>
<sequence>MTVIFVPGTSSRAVTPLFVQTGKDVLLELQADVPKKFIALQWSFNGSANLVSFSSGGVEISDSFTGRVEVCNQSYSVKLKNLQKSDSGVYSAVLIKADARPVITEHHVRVQVSPVTLTVHLLSSSSDSCNLTVSCGTQELHHINSTLTCDNKTCRQEGGERSKVTTSGSTLSIYLVKDTIICNHSNQVSWRKDNEPFDLSRCSVTPSADYFVSLLANGNKLSSVGWTENEPCQKPCDAMIYFILSILVTSGAAAFPLQSQFNTLKLTFCQKLLVLFSKEINTFFHD</sequence>
<reference evidence="5" key="3">
    <citation type="submission" date="2025-09" db="UniProtKB">
        <authorList>
            <consortium name="Ensembl"/>
        </authorList>
    </citation>
    <scope>IDENTIFICATION</scope>
</reference>
<keyword evidence="6" id="KW-1185">Reference proteome</keyword>
<dbReference type="GO" id="GO:0016020">
    <property type="term" value="C:membrane"/>
    <property type="evidence" value="ECO:0007669"/>
    <property type="project" value="UniProtKB-SubCell"/>
</dbReference>
<reference evidence="5" key="2">
    <citation type="submission" date="2025-08" db="UniProtKB">
        <authorList>
            <consortium name="Ensembl"/>
        </authorList>
    </citation>
    <scope>IDENTIFICATION</scope>
</reference>
<dbReference type="InterPro" id="IPR013783">
    <property type="entry name" value="Ig-like_fold"/>
</dbReference>
<evidence type="ECO:0000313" key="6">
    <source>
        <dbReference type="Proteomes" id="UP000472264"/>
    </source>
</evidence>
<evidence type="ECO:0000256" key="2">
    <source>
        <dbReference type="ARBA" id="ARBA00022729"/>
    </source>
</evidence>
<comment type="subcellular location">
    <subcellularLocation>
        <location evidence="1">Membrane</location>
    </subcellularLocation>
</comment>
<dbReference type="PANTHER" id="PTHR12080">
    <property type="entry name" value="SIGNALING LYMPHOCYTIC ACTIVATION MOLECULE"/>
    <property type="match status" value="1"/>
</dbReference>
<evidence type="ECO:0000256" key="3">
    <source>
        <dbReference type="ARBA" id="ARBA00023136"/>
    </source>
</evidence>
<keyword evidence="4" id="KW-0325">Glycoprotein</keyword>
<dbReference type="Proteomes" id="UP000472264">
    <property type="component" value="Chromosome 17"/>
</dbReference>
<evidence type="ECO:0000313" key="5">
    <source>
        <dbReference type="Ensembl" id="ENSENLP00000023704.1"/>
    </source>
</evidence>
<name>A0A665UWK7_ECHNA</name>
<evidence type="ECO:0000256" key="1">
    <source>
        <dbReference type="ARBA" id="ARBA00004370"/>
    </source>
</evidence>